<dbReference type="SUPFAM" id="SSF46689">
    <property type="entry name" value="Homeodomain-like"/>
    <property type="match status" value="1"/>
</dbReference>
<organism evidence="4 5">
    <name type="scientific">Paenibacillus spongiae</name>
    <dbReference type="NCBI Taxonomy" id="2909671"/>
    <lineage>
        <taxon>Bacteria</taxon>
        <taxon>Bacillati</taxon>
        <taxon>Bacillota</taxon>
        <taxon>Bacilli</taxon>
        <taxon>Bacillales</taxon>
        <taxon>Paenibacillaceae</taxon>
        <taxon>Paenibacillus</taxon>
    </lineage>
</organism>
<name>A0ABY5SKV8_9BACL</name>
<dbReference type="Pfam" id="PF00440">
    <property type="entry name" value="TetR_N"/>
    <property type="match status" value="1"/>
</dbReference>
<proteinExistence type="predicted"/>
<gene>
    <name evidence="4" type="ORF">L1F29_15810</name>
</gene>
<accession>A0ABY5SKV8</accession>
<dbReference type="InterPro" id="IPR001647">
    <property type="entry name" value="HTH_TetR"/>
</dbReference>
<dbReference type="InterPro" id="IPR050109">
    <property type="entry name" value="HTH-type_TetR-like_transc_reg"/>
</dbReference>
<evidence type="ECO:0000313" key="5">
    <source>
        <dbReference type="Proteomes" id="UP001057877"/>
    </source>
</evidence>
<sequence length="208" mass="23521">MQILKEGVRNAIVEAAFAEFRQYGYMDASMRRIAAAAGMTSGNIYRYFRSKEDLFDFIVGPVYEQYSSYAKEYLQSADILYTRDKATRVTFFEELQTTLVGLLKASGPRQMLMVCRSEGSKYATIKQELIQFSEGLLLKLFAAAKPEGQPLNAYEQSEVSMLATTLNESLVLIIGQHDDQETLGLLIDRLIAVYCTGIGQLLEEYKKR</sequence>
<dbReference type="InterPro" id="IPR009057">
    <property type="entry name" value="Homeodomain-like_sf"/>
</dbReference>
<dbReference type="EMBL" id="CP091430">
    <property type="protein sequence ID" value="UVI33213.1"/>
    <property type="molecule type" value="Genomic_DNA"/>
</dbReference>
<evidence type="ECO:0000256" key="1">
    <source>
        <dbReference type="ARBA" id="ARBA00023125"/>
    </source>
</evidence>
<feature type="domain" description="HTH tetR-type" evidence="3">
    <location>
        <begin position="6"/>
        <end position="66"/>
    </location>
</feature>
<reference evidence="4" key="1">
    <citation type="submission" date="2022-01" db="EMBL/GenBank/DDBJ databases">
        <title>Paenibacillus spongiae sp. nov., isolated from marine sponge.</title>
        <authorList>
            <person name="Li Z."/>
            <person name="Zhang M."/>
        </authorList>
    </citation>
    <scope>NUCLEOTIDE SEQUENCE</scope>
    <source>
        <strain evidence="4">PHS-Z3</strain>
    </source>
</reference>
<dbReference type="Proteomes" id="UP001057877">
    <property type="component" value="Chromosome"/>
</dbReference>
<keyword evidence="1 2" id="KW-0238">DNA-binding</keyword>
<feature type="DNA-binding region" description="H-T-H motif" evidence="2">
    <location>
        <begin position="29"/>
        <end position="48"/>
    </location>
</feature>
<evidence type="ECO:0000259" key="3">
    <source>
        <dbReference type="PROSITE" id="PS50977"/>
    </source>
</evidence>
<dbReference type="PROSITE" id="PS50977">
    <property type="entry name" value="HTH_TETR_2"/>
    <property type="match status" value="1"/>
</dbReference>
<dbReference type="PRINTS" id="PR00455">
    <property type="entry name" value="HTHTETR"/>
</dbReference>
<dbReference type="RefSeq" id="WP_258389266.1">
    <property type="nucleotide sequence ID" value="NZ_CP091430.1"/>
</dbReference>
<dbReference type="PANTHER" id="PTHR30055">
    <property type="entry name" value="HTH-TYPE TRANSCRIPTIONAL REGULATOR RUTR"/>
    <property type="match status" value="1"/>
</dbReference>
<dbReference type="PANTHER" id="PTHR30055:SF226">
    <property type="entry name" value="HTH-TYPE TRANSCRIPTIONAL REGULATOR PKSA"/>
    <property type="match status" value="1"/>
</dbReference>
<protein>
    <submittedName>
        <fullName evidence="4">TetR/AcrR family transcriptional regulator</fullName>
    </submittedName>
</protein>
<evidence type="ECO:0000313" key="4">
    <source>
        <dbReference type="EMBL" id="UVI33213.1"/>
    </source>
</evidence>
<evidence type="ECO:0000256" key="2">
    <source>
        <dbReference type="PROSITE-ProRule" id="PRU00335"/>
    </source>
</evidence>
<dbReference type="Gene3D" id="1.10.357.10">
    <property type="entry name" value="Tetracycline Repressor, domain 2"/>
    <property type="match status" value="1"/>
</dbReference>
<keyword evidence="5" id="KW-1185">Reference proteome</keyword>